<evidence type="ECO:0000313" key="2">
    <source>
        <dbReference type="Proteomes" id="UP000245998"/>
    </source>
</evidence>
<proteinExistence type="predicted"/>
<accession>A0A2U1JYX3</accession>
<dbReference type="OrthoDB" id="9815924at2"/>
<dbReference type="EMBL" id="QCZG01000025">
    <property type="protein sequence ID" value="PWA09998.1"/>
    <property type="molecule type" value="Genomic_DNA"/>
</dbReference>
<name>A0A2U1JYX3_9BACI</name>
<keyword evidence="2" id="KW-1185">Reference proteome</keyword>
<dbReference type="Proteomes" id="UP000245998">
    <property type="component" value="Unassembled WGS sequence"/>
</dbReference>
<evidence type="ECO:0000313" key="1">
    <source>
        <dbReference type="EMBL" id="PWA09998.1"/>
    </source>
</evidence>
<reference evidence="1 2" key="1">
    <citation type="submission" date="2018-04" db="EMBL/GenBank/DDBJ databases">
        <title>Camelliibacillus theae gen. nov., sp. nov., isolated from Pu'er tea.</title>
        <authorList>
            <person name="Niu L."/>
        </authorList>
    </citation>
    <scope>NUCLEOTIDE SEQUENCE [LARGE SCALE GENOMIC DNA]</scope>
    <source>
        <strain evidence="1 2">T8</strain>
    </source>
</reference>
<organism evidence="1 2">
    <name type="scientific">Pueribacillus theae</name>
    <dbReference type="NCBI Taxonomy" id="2171751"/>
    <lineage>
        <taxon>Bacteria</taxon>
        <taxon>Bacillati</taxon>
        <taxon>Bacillota</taxon>
        <taxon>Bacilli</taxon>
        <taxon>Bacillales</taxon>
        <taxon>Bacillaceae</taxon>
        <taxon>Pueribacillus</taxon>
    </lineage>
</organism>
<gene>
    <name evidence="1" type="ORF">DCC39_11970</name>
</gene>
<comment type="caution">
    <text evidence="1">The sequence shown here is derived from an EMBL/GenBank/DDBJ whole genome shotgun (WGS) entry which is preliminary data.</text>
</comment>
<dbReference type="RefSeq" id="WP_116555140.1">
    <property type="nucleotide sequence ID" value="NZ_QCZG01000025.1"/>
</dbReference>
<protein>
    <submittedName>
        <fullName evidence="1">Uncharacterized protein</fullName>
    </submittedName>
</protein>
<sequence length="107" mass="12436">MYTIFFNIKAGQVDDKQPELEINQLRNELFELLMKSLRESLQIAQEDTRLLSYSRIFFFTLQGIVGTYTFSKESPEELMERLGTTFDEAVEVLLIGFKSKLGKKENS</sequence>
<dbReference type="AlphaFoldDB" id="A0A2U1JYX3"/>